<evidence type="ECO:0000313" key="3">
    <source>
        <dbReference type="Proteomes" id="UP001153555"/>
    </source>
</evidence>
<comment type="caution">
    <text evidence="2">The sequence shown here is derived from an EMBL/GenBank/DDBJ whole genome shotgun (WGS) entry which is preliminary data.</text>
</comment>
<feature type="region of interest" description="Disordered" evidence="1">
    <location>
        <begin position="30"/>
        <end position="76"/>
    </location>
</feature>
<protein>
    <submittedName>
        <fullName evidence="2">Uncharacterized protein</fullName>
    </submittedName>
</protein>
<feature type="compositionally biased region" description="Low complexity" evidence="1">
    <location>
        <begin position="56"/>
        <end position="72"/>
    </location>
</feature>
<keyword evidence="3" id="KW-1185">Reference proteome</keyword>
<evidence type="ECO:0000256" key="1">
    <source>
        <dbReference type="SAM" id="MobiDB-lite"/>
    </source>
</evidence>
<organism evidence="2 3">
    <name type="scientific">Striga hermonthica</name>
    <name type="common">Purple witchweed</name>
    <name type="synonym">Buchnera hermonthica</name>
    <dbReference type="NCBI Taxonomy" id="68872"/>
    <lineage>
        <taxon>Eukaryota</taxon>
        <taxon>Viridiplantae</taxon>
        <taxon>Streptophyta</taxon>
        <taxon>Embryophyta</taxon>
        <taxon>Tracheophyta</taxon>
        <taxon>Spermatophyta</taxon>
        <taxon>Magnoliopsida</taxon>
        <taxon>eudicotyledons</taxon>
        <taxon>Gunneridae</taxon>
        <taxon>Pentapetalae</taxon>
        <taxon>asterids</taxon>
        <taxon>lamiids</taxon>
        <taxon>Lamiales</taxon>
        <taxon>Orobanchaceae</taxon>
        <taxon>Buchnereae</taxon>
        <taxon>Striga</taxon>
    </lineage>
</organism>
<gene>
    <name evidence="2" type="ORF">SHERM_19655</name>
</gene>
<dbReference type="EMBL" id="CACSLK010021934">
    <property type="protein sequence ID" value="CAA0822040.1"/>
    <property type="molecule type" value="Genomic_DNA"/>
</dbReference>
<sequence length="107" mass="11719">MNSGLTELEIGAVLELIQLSGGGGGGGGFPFLWIDSPAEKDGSRDMRSEEEKRAGESFSSSASSIEQEVSASGEALPRRRKRFRSLADIYLMTRPLVKNRVKKRARF</sequence>
<dbReference type="AlphaFoldDB" id="A0A9N7RCT0"/>
<reference evidence="2" key="1">
    <citation type="submission" date="2019-12" db="EMBL/GenBank/DDBJ databases">
        <authorList>
            <person name="Scholes J."/>
        </authorList>
    </citation>
    <scope>NUCLEOTIDE SEQUENCE</scope>
</reference>
<accession>A0A9N7RCT0</accession>
<evidence type="ECO:0000313" key="2">
    <source>
        <dbReference type="EMBL" id="CAA0822040.1"/>
    </source>
</evidence>
<proteinExistence type="predicted"/>
<name>A0A9N7RCT0_STRHE</name>
<feature type="compositionally biased region" description="Basic and acidic residues" evidence="1">
    <location>
        <begin position="37"/>
        <end position="55"/>
    </location>
</feature>
<dbReference type="Proteomes" id="UP001153555">
    <property type="component" value="Unassembled WGS sequence"/>
</dbReference>
<dbReference type="OrthoDB" id="912531at2759"/>